<dbReference type="EMBL" id="LAZR01015775">
    <property type="protein sequence ID" value="KKM07427.1"/>
    <property type="molecule type" value="Genomic_DNA"/>
</dbReference>
<organism evidence="1">
    <name type="scientific">marine sediment metagenome</name>
    <dbReference type="NCBI Taxonomy" id="412755"/>
    <lineage>
        <taxon>unclassified sequences</taxon>
        <taxon>metagenomes</taxon>
        <taxon>ecological metagenomes</taxon>
    </lineage>
</organism>
<accession>A0A0F9HWE3</accession>
<sequence>MTTIRKPDDATFKTAFNNAELLIETNHDQHHLGQALLFMQQKDKLMTPLINAARAYLFRPDDIDTKKALSDALERLEEFDAQLPLKNGD</sequence>
<evidence type="ECO:0000313" key="1">
    <source>
        <dbReference type="EMBL" id="KKM07427.1"/>
    </source>
</evidence>
<comment type="caution">
    <text evidence="1">The sequence shown here is derived from an EMBL/GenBank/DDBJ whole genome shotgun (WGS) entry which is preliminary data.</text>
</comment>
<dbReference type="AlphaFoldDB" id="A0A0F9HWE3"/>
<protein>
    <submittedName>
        <fullName evidence="1">Uncharacterized protein</fullName>
    </submittedName>
</protein>
<proteinExistence type="predicted"/>
<name>A0A0F9HWE3_9ZZZZ</name>
<reference evidence="1" key="1">
    <citation type="journal article" date="2015" name="Nature">
        <title>Complex archaea that bridge the gap between prokaryotes and eukaryotes.</title>
        <authorList>
            <person name="Spang A."/>
            <person name="Saw J.H."/>
            <person name="Jorgensen S.L."/>
            <person name="Zaremba-Niedzwiedzka K."/>
            <person name="Martijn J."/>
            <person name="Lind A.E."/>
            <person name="van Eijk R."/>
            <person name="Schleper C."/>
            <person name="Guy L."/>
            <person name="Ettema T.J."/>
        </authorList>
    </citation>
    <scope>NUCLEOTIDE SEQUENCE</scope>
</reference>
<gene>
    <name evidence="1" type="ORF">LCGC14_1734060</name>
</gene>